<name>A0A6H1UFD9_9GAMM</name>
<dbReference type="InterPro" id="IPR050418">
    <property type="entry name" value="D-iso_2-hydroxyacid_DH_PdxB"/>
</dbReference>
<dbReference type="PROSITE" id="PS00670">
    <property type="entry name" value="D_2_HYDROXYACID_DH_2"/>
    <property type="match status" value="1"/>
</dbReference>
<accession>A0A6H1UFD9</accession>
<feature type="domain" description="D-isomer specific 2-hydroxyacid dehydrogenase NAD-binding" evidence="6">
    <location>
        <begin position="108"/>
        <end position="287"/>
    </location>
</feature>
<organism evidence="7 8">
    <name type="scientific">Ferrimonas lipolytica</name>
    <dbReference type="NCBI Taxonomy" id="2724191"/>
    <lineage>
        <taxon>Bacteria</taxon>
        <taxon>Pseudomonadati</taxon>
        <taxon>Pseudomonadota</taxon>
        <taxon>Gammaproteobacteria</taxon>
        <taxon>Alteromonadales</taxon>
        <taxon>Ferrimonadaceae</taxon>
        <taxon>Ferrimonas</taxon>
    </lineage>
</organism>
<evidence type="ECO:0000256" key="2">
    <source>
        <dbReference type="ARBA" id="ARBA00023002"/>
    </source>
</evidence>
<dbReference type="EMBL" id="CP051180">
    <property type="protein sequence ID" value="QIZ77817.1"/>
    <property type="molecule type" value="Genomic_DNA"/>
</dbReference>
<evidence type="ECO:0000256" key="3">
    <source>
        <dbReference type="ARBA" id="ARBA00023027"/>
    </source>
</evidence>
<comment type="similarity">
    <text evidence="1 4">Belongs to the D-isomer specific 2-hydroxyacid dehydrogenase family.</text>
</comment>
<dbReference type="Pfam" id="PF00389">
    <property type="entry name" value="2-Hacid_dh"/>
    <property type="match status" value="1"/>
</dbReference>
<dbReference type="SUPFAM" id="SSF51735">
    <property type="entry name" value="NAD(P)-binding Rossmann-fold domains"/>
    <property type="match status" value="1"/>
</dbReference>
<dbReference type="InterPro" id="IPR036291">
    <property type="entry name" value="NAD(P)-bd_dom_sf"/>
</dbReference>
<dbReference type="InterPro" id="IPR006139">
    <property type="entry name" value="D-isomer_2_OHA_DH_cat_dom"/>
</dbReference>
<evidence type="ECO:0000259" key="6">
    <source>
        <dbReference type="Pfam" id="PF02826"/>
    </source>
</evidence>
<evidence type="ECO:0000256" key="4">
    <source>
        <dbReference type="RuleBase" id="RU003719"/>
    </source>
</evidence>
<dbReference type="InterPro" id="IPR006140">
    <property type="entry name" value="D-isomer_DH_NAD-bd"/>
</dbReference>
<keyword evidence="8" id="KW-1185">Reference proteome</keyword>
<dbReference type="PANTHER" id="PTHR43761">
    <property type="entry name" value="D-ISOMER SPECIFIC 2-HYDROXYACID DEHYDROGENASE FAMILY PROTEIN (AFU_ORTHOLOGUE AFUA_1G13630)"/>
    <property type="match status" value="1"/>
</dbReference>
<dbReference type="Pfam" id="PF02826">
    <property type="entry name" value="2-Hacid_dh_C"/>
    <property type="match status" value="1"/>
</dbReference>
<dbReference type="RefSeq" id="WP_168661170.1">
    <property type="nucleotide sequence ID" value="NZ_CP051180.1"/>
</dbReference>
<feature type="domain" description="D-isomer specific 2-hydroxyacid dehydrogenase catalytic" evidence="5">
    <location>
        <begin position="18"/>
        <end position="318"/>
    </location>
</feature>
<evidence type="ECO:0000313" key="8">
    <source>
        <dbReference type="Proteomes" id="UP000501602"/>
    </source>
</evidence>
<dbReference type="InterPro" id="IPR029753">
    <property type="entry name" value="D-isomer_DH_CS"/>
</dbReference>
<dbReference type="PANTHER" id="PTHR43761:SF1">
    <property type="entry name" value="D-ISOMER SPECIFIC 2-HYDROXYACID DEHYDROGENASE CATALYTIC DOMAIN-CONTAINING PROTEIN-RELATED"/>
    <property type="match status" value="1"/>
</dbReference>
<keyword evidence="2 4" id="KW-0560">Oxidoreductase</keyword>
<dbReference type="AlphaFoldDB" id="A0A6H1UFD9"/>
<sequence length="318" mass="33993">MRKIIVLDGETLNPGDLDWTLLNRYGEVTVYSNSSAELVLERCEGAEIVLTNKVVLDASLLVQLPQLRYIGVTATGYNVVDVNAAAAQGVVVTNIPGYGPESVAQMAMAHLLHFASRVAQHDDAVHQGQWVDSPNFCFWNAPLMALAGKTLGVVGFGDIGQAMARMARGFGMKVLVHTRSERHDLPTEHRWVTLAELFSQADVVSLHCPQTAANTEFVNAQLLATMKPTALLLNTARGGLIHEAELAQALAAGVIAGAGLDVLSTEPPAADNPLLTAPNCSITPHNAWATLEARQNLLNIAIANIGSYLNGKVQHQVN</sequence>
<gene>
    <name evidence="7" type="ORF">HER31_13475</name>
</gene>
<dbReference type="FunFam" id="3.40.50.720:FF:000203">
    <property type="entry name" value="D-3-phosphoglycerate dehydrogenase (SerA)"/>
    <property type="match status" value="1"/>
</dbReference>
<proteinExistence type="inferred from homology"/>
<evidence type="ECO:0000313" key="7">
    <source>
        <dbReference type="EMBL" id="QIZ77817.1"/>
    </source>
</evidence>
<dbReference type="Gene3D" id="3.40.50.720">
    <property type="entry name" value="NAD(P)-binding Rossmann-like Domain"/>
    <property type="match status" value="2"/>
</dbReference>
<dbReference type="CDD" id="cd12162">
    <property type="entry name" value="2-Hacid_dh_4"/>
    <property type="match status" value="1"/>
</dbReference>
<dbReference type="GO" id="GO:0016616">
    <property type="term" value="F:oxidoreductase activity, acting on the CH-OH group of donors, NAD or NADP as acceptor"/>
    <property type="evidence" value="ECO:0007669"/>
    <property type="project" value="InterPro"/>
</dbReference>
<reference evidence="7 8" key="1">
    <citation type="submission" date="2020-04" db="EMBL/GenBank/DDBJ databases">
        <title>Ferrimonas sp. S7 isolated from sea water.</title>
        <authorList>
            <person name="Bae S.S."/>
            <person name="Baek K."/>
        </authorList>
    </citation>
    <scope>NUCLEOTIDE SEQUENCE [LARGE SCALE GENOMIC DNA]</scope>
    <source>
        <strain evidence="7 8">S7</strain>
    </source>
</reference>
<dbReference type="Proteomes" id="UP000501602">
    <property type="component" value="Chromosome"/>
</dbReference>
<protein>
    <submittedName>
        <fullName evidence="7">D-2-hydroxyacid dehydrogenase</fullName>
    </submittedName>
</protein>
<dbReference type="KEGG" id="fes:HER31_13475"/>
<evidence type="ECO:0000256" key="1">
    <source>
        <dbReference type="ARBA" id="ARBA00005854"/>
    </source>
</evidence>
<evidence type="ECO:0000259" key="5">
    <source>
        <dbReference type="Pfam" id="PF00389"/>
    </source>
</evidence>
<keyword evidence="3" id="KW-0520">NAD</keyword>
<dbReference type="SUPFAM" id="SSF52283">
    <property type="entry name" value="Formate/glycerate dehydrogenase catalytic domain-like"/>
    <property type="match status" value="1"/>
</dbReference>
<dbReference type="GO" id="GO:0051287">
    <property type="term" value="F:NAD binding"/>
    <property type="evidence" value="ECO:0007669"/>
    <property type="project" value="InterPro"/>
</dbReference>